<dbReference type="STRING" id="1670800.BSQ44_23540"/>
<dbReference type="KEGG" id="meso:BSQ44_23540"/>
<keyword evidence="8" id="KW-1185">Reference proteome</keyword>
<evidence type="ECO:0000256" key="5">
    <source>
        <dbReference type="SAM" id="SignalP"/>
    </source>
</evidence>
<feature type="domain" description="Cytochrome c" evidence="6">
    <location>
        <begin position="23"/>
        <end position="134"/>
    </location>
</feature>
<protein>
    <submittedName>
        <fullName evidence="7">Cytochrome C</fullName>
    </submittedName>
</protein>
<dbReference type="Pfam" id="PF13442">
    <property type="entry name" value="Cytochrome_CBB3"/>
    <property type="match status" value="1"/>
</dbReference>
<accession>A0A1L3SXC4</accession>
<feature type="signal peptide" evidence="5">
    <location>
        <begin position="1"/>
        <end position="21"/>
    </location>
</feature>
<dbReference type="GO" id="GO:0009055">
    <property type="term" value="F:electron transfer activity"/>
    <property type="evidence" value="ECO:0007669"/>
    <property type="project" value="InterPro"/>
</dbReference>
<dbReference type="InterPro" id="IPR036909">
    <property type="entry name" value="Cyt_c-like_dom_sf"/>
</dbReference>
<dbReference type="InterPro" id="IPR009056">
    <property type="entry name" value="Cyt_c-like_dom"/>
</dbReference>
<evidence type="ECO:0000313" key="7">
    <source>
        <dbReference type="EMBL" id="APH74011.1"/>
    </source>
</evidence>
<reference evidence="8" key="1">
    <citation type="submission" date="2016-11" db="EMBL/GenBank/DDBJ databases">
        <title>Mesorhizobium oceanicum sp. nov., isolated from deep seawater in South China Sea.</title>
        <authorList>
            <person name="Fu G.-Y."/>
        </authorList>
    </citation>
    <scope>NUCLEOTIDE SEQUENCE [LARGE SCALE GENOMIC DNA]</scope>
    <source>
        <strain evidence="8">B7</strain>
    </source>
</reference>
<name>A0A1L3SXC4_9HYPH</name>
<dbReference type="GO" id="GO:0020037">
    <property type="term" value="F:heme binding"/>
    <property type="evidence" value="ECO:0007669"/>
    <property type="project" value="InterPro"/>
</dbReference>
<dbReference type="RefSeq" id="WP_072607474.1">
    <property type="nucleotide sequence ID" value="NZ_CP018171.1"/>
</dbReference>
<evidence type="ECO:0000313" key="8">
    <source>
        <dbReference type="Proteomes" id="UP000182840"/>
    </source>
</evidence>
<evidence type="ECO:0000256" key="2">
    <source>
        <dbReference type="ARBA" id="ARBA00022723"/>
    </source>
</evidence>
<dbReference type="GO" id="GO:0046872">
    <property type="term" value="F:metal ion binding"/>
    <property type="evidence" value="ECO:0007669"/>
    <property type="project" value="UniProtKB-KW"/>
</dbReference>
<evidence type="ECO:0000256" key="4">
    <source>
        <dbReference type="PROSITE-ProRule" id="PRU00433"/>
    </source>
</evidence>
<dbReference type="Proteomes" id="UP000182840">
    <property type="component" value="Chromosome"/>
</dbReference>
<evidence type="ECO:0000256" key="3">
    <source>
        <dbReference type="ARBA" id="ARBA00023004"/>
    </source>
</evidence>
<dbReference type="Gene3D" id="1.10.760.10">
    <property type="entry name" value="Cytochrome c-like domain"/>
    <property type="match status" value="1"/>
</dbReference>
<keyword evidence="1 4" id="KW-0349">Heme</keyword>
<gene>
    <name evidence="7" type="ORF">BSQ44_23540</name>
</gene>
<keyword evidence="3 4" id="KW-0408">Iron</keyword>
<keyword evidence="2 4" id="KW-0479">Metal-binding</keyword>
<feature type="chain" id="PRO_5013222031" evidence="5">
    <location>
        <begin position="22"/>
        <end position="135"/>
    </location>
</feature>
<evidence type="ECO:0000256" key="1">
    <source>
        <dbReference type="ARBA" id="ARBA00022617"/>
    </source>
</evidence>
<evidence type="ECO:0000259" key="6">
    <source>
        <dbReference type="PROSITE" id="PS51007"/>
    </source>
</evidence>
<dbReference type="SUPFAM" id="SSF46626">
    <property type="entry name" value="Cytochrome c"/>
    <property type="match status" value="1"/>
</dbReference>
<proteinExistence type="predicted"/>
<dbReference type="OrthoDB" id="5514238at2"/>
<dbReference type="PROSITE" id="PS51007">
    <property type="entry name" value="CYTC"/>
    <property type="match status" value="1"/>
</dbReference>
<dbReference type="EMBL" id="CP018171">
    <property type="protein sequence ID" value="APH74011.1"/>
    <property type="molecule type" value="Genomic_DNA"/>
</dbReference>
<organism evidence="7 8">
    <name type="scientific">Aquibium oceanicum</name>
    <dbReference type="NCBI Taxonomy" id="1670800"/>
    <lineage>
        <taxon>Bacteria</taxon>
        <taxon>Pseudomonadati</taxon>
        <taxon>Pseudomonadota</taxon>
        <taxon>Alphaproteobacteria</taxon>
        <taxon>Hyphomicrobiales</taxon>
        <taxon>Phyllobacteriaceae</taxon>
        <taxon>Aquibium</taxon>
    </lineage>
</organism>
<keyword evidence="5" id="KW-0732">Signal</keyword>
<sequence length="135" mass="14606">MIKQIAAAVSMLAALGAPASAQEEMPYGEAEFLNSCAACHGERGMGDGPLASVLTTPPADLTRLSEGNKGAFPYYRVFSVIDGRYLVPGHGEREMPVWGQQFVEEDAKTYGPNGGELITTERIHELTSYIETLQR</sequence>
<dbReference type="AlphaFoldDB" id="A0A1L3SXC4"/>